<evidence type="ECO:0000256" key="1">
    <source>
        <dbReference type="SAM" id="MobiDB-lite"/>
    </source>
</evidence>
<name>A0A5N3W905_MUNMU</name>
<dbReference type="AlphaFoldDB" id="A0A5N3W905"/>
<evidence type="ECO:0000313" key="3">
    <source>
        <dbReference type="Proteomes" id="UP000326458"/>
    </source>
</evidence>
<organism evidence="2 3">
    <name type="scientific">Muntiacus muntjak</name>
    <name type="common">Barking deer</name>
    <name type="synonym">Indian muntjac</name>
    <dbReference type="NCBI Taxonomy" id="9888"/>
    <lineage>
        <taxon>Eukaryota</taxon>
        <taxon>Metazoa</taxon>
        <taxon>Chordata</taxon>
        <taxon>Craniata</taxon>
        <taxon>Vertebrata</taxon>
        <taxon>Euteleostomi</taxon>
        <taxon>Mammalia</taxon>
        <taxon>Eutheria</taxon>
        <taxon>Laurasiatheria</taxon>
        <taxon>Artiodactyla</taxon>
        <taxon>Ruminantia</taxon>
        <taxon>Pecora</taxon>
        <taxon>Cervidae</taxon>
        <taxon>Muntiacinae</taxon>
        <taxon>Muntiacus</taxon>
    </lineage>
</organism>
<reference evidence="2 3" key="1">
    <citation type="submission" date="2019-06" db="EMBL/GenBank/DDBJ databases">
        <title>Discovery of a novel chromosome fission-fusion reversal in muntjac.</title>
        <authorList>
            <person name="Mudd A.B."/>
            <person name="Bredeson J.V."/>
            <person name="Baum R."/>
            <person name="Hockemeyer D."/>
            <person name="Rokhsar D.S."/>
        </authorList>
    </citation>
    <scope>NUCLEOTIDE SEQUENCE [LARGE SCALE GENOMIC DNA]</scope>
    <source>
        <strain evidence="2">UTSW_UCB_Mm</strain>
        <tissue evidence="2">Fibroblast cell line</tissue>
    </source>
</reference>
<dbReference type="EMBL" id="VCEA01000001">
    <property type="protein sequence ID" value="KAB0358142.1"/>
    <property type="molecule type" value="Genomic_DNA"/>
</dbReference>
<evidence type="ECO:0000313" key="2">
    <source>
        <dbReference type="EMBL" id="KAB0358142.1"/>
    </source>
</evidence>
<accession>A0A5N3W905</accession>
<gene>
    <name evidence="2" type="ORF">FD754_002298</name>
</gene>
<sequence length="128" mass="14065">MRIIFASAQMVWSNCWGAGCDYGLTQSEVEIWQPSSLFDLCRQLKESPSGFKVQKDVYADQTSRAVVRSALQELCLCFWYPSCLPRTGPGLEGGARMVAGDFRQQPPHSSSASTSVMLDTCTSRGGED</sequence>
<comment type="caution">
    <text evidence="2">The sequence shown here is derived from an EMBL/GenBank/DDBJ whole genome shotgun (WGS) entry which is preliminary data.</text>
</comment>
<feature type="compositionally biased region" description="Polar residues" evidence="1">
    <location>
        <begin position="106"/>
        <end position="128"/>
    </location>
</feature>
<keyword evidence="3" id="KW-1185">Reference proteome</keyword>
<feature type="region of interest" description="Disordered" evidence="1">
    <location>
        <begin position="95"/>
        <end position="128"/>
    </location>
</feature>
<proteinExistence type="predicted"/>
<dbReference type="PROSITE" id="PS51257">
    <property type="entry name" value="PROKAR_LIPOPROTEIN"/>
    <property type="match status" value="1"/>
</dbReference>
<protein>
    <submittedName>
        <fullName evidence="2">Uncharacterized protein</fullName>
    </submittedName>
</protein>
<dbReference type="Proteomes" id="UP000326458">
    <property type="component" value="Unassembled WGS sequence"/>
</dbReference>